<sequence>MRHAVRFAATVITCAVIATVAPGVPSAAAPGQADVRTAMDKAVETGTPGVLAAVVDRTGRWSAASGVGELHTGREPRQRGRFRIASVSKTFTATLVLQLVEEGKIGLDDPVAGYLPGLLPYPEPITVRQLLRHTSGLPRDLPPELGWQSLPEVDTERFVSLTPEKVVRSATTGTPLRFEPGTSWAYSNIGYTVLAMLVEKTTRQPIEEVLADRILRPLRLSDTTLVRDQPLLTRAAGHGYEQLYQPPRGLTDVTVYNYSRYFGSGSMISTAQDVNRFFRALLRGRLLSADTLAQMKRTVPALDGNGEYAGFDYGLGLARLPLPPCGEGAFVWGHDGSLPGFGTYSLHDESASTQITTMGTRNLTAPIDSLVARFQVAAAAFCELETTTTSRTTQLATTLPRLLALGPVSSRRSAL</sequence>
<dbReference type="Gene3D" id="3.40.710.10">
    <property type="entry name" value="DD-peptidase/beta-lactamase superfamily"/>
    <property type="match status" value="1"/>
</dbReference>
<gene>
    <name evidence="3" type="ORF">FHU38_004413</name>
</gene>
<name>A0A7X5UUR3_9PSEU</name>
<evidence type="ECO:0000313" key="3">
    <source>
        <dbReference type="EMBL" id="NIJ14069.1"/>
    </source>
</evidence>
<keyword evidence="3" id="KW-0121">Carboxypeptidase</keyword>
<dbReference type="InterPro" id="IPR012338">
    <property type="entry name" value="Beta-lactam/transpept-like"/>
</dbReference>
<dbReference type="Proteomes" id="UP000545493">
    <property type="component" value="Unassembled WGS sequence"/>
</dbReference>
<comment type="caution">
    <text evidence="3">The sequence shown here is derived from an EMBL/GenBank/DDBJ whole genome shotgun (WGS) entry which is preliminary data.</text>
</comment>
<feature type="domain" description="Beta-lactamase-related" evidence="2">
    <location>
        <begin position="38"/>
        <end position="374"/>
    </location>
</feature>
<dbReference type="Pfam" id="PF00144">
    <property type="entry name" value="Beta-lactamase"/>
    <property type="match status" value="1"/>
</dbReference>
<dbReference type="PANTHER" id="PTHR43283">
    <property type="entry name" value="BETA-LACTAMASE-RELATED"/>
    <property type="match status" value="1"/>
</dbReference>
<keyword evidence="3" id="KW-0645">Protease</keyword>
<reference evidence="3 4" key="1">
    <citation type="submission" date="2020-03" db="EMBL/GenBank/DDBJ databases">
        <title>Sequencing the genomes of 1000 actinobacteria strains.</title>
        <authorList>
            <person name="Klenk H.-P."/>
        </authorList>
    </citation>
    <scope>NUCLEOTIDE SEQUENCE [LARGE SCALE GENOMIC DNA]</scope>
    <source>
        <strain evidence="3 4">DSM 45685</strain>
    </source>
</reference>
<dbReference type="EC" id="3.4.16.4" evidence="3"/>
<dbReference type="RefSeq" id="WP_167174588.1">
    <property type="nucleotide sequence ID" value="NZ_JAAOYM010000001.1"/>
</dbReference>
<keyword evidence="3" id="KW-0378">Hydrolase</keyword>
<dbReference type="PANTHER" id="PTHR43283:SF3">
    <property type="entry name" value="BETA-LACTAMASE FAMILY PROTEIN (AFU_ORTHOLOGUE AFUA_5G07500)"/>
    <property type="match status" value="1"/>
</dbReference>
<dbReference type="AlphaFoldDB" id="A0A7X5UUR3"/>
<dbReference type="InterPro" id="IPR001466">
    <property type="entry name" value="Beta-lactam-related"/>
</dbReference>
<feature type="chain" id="PRO_5038755184" evidence="1">
    <location>
        <begin position="21"/>
        <end position="415"/>
    </location>
</feature>
<protein>
    <submittedName>
        <fullName evidence="3">D-alanyl-D-alanine carboxypeptidase</fullName>
        <ecNumber evidence="3">3.4.16.4</ecNumber>
    </submittedName>
</protein>
<dbReference type="GO" id="GO:0009002">
    <property type="term" value="F:serine-type D-Ala-D-Ala carboxypeptidase activity"/>
    <property type="evidence" value="ECO:0007669"/>
    <property type="project" value="UniProtKB-EC"/>
</dbReference>
<organism evidence="3 4">
    <name type="scientific">Saccharomonospora amisosensis</name>
    <dbReference type="NCBI Taxonomy" id="1128677"/>
    <lineage>
        <taxon>Bacteria</taxon>
        <taxon>Bacillati</taxon>
        <taxon>Actinomycetota</taxon>
        <taxon>Actinomycetes</taxon>
        <taxon>Pseudonocardiales</taxon>
        <taxon>Pseudonocardiaceae</taxon>
        <taxon>Saccharomonospora</taxon>
    </lineage>
</organism>
<evidence type="ECO:0000259" key="2">
    <source>
        <dbReference type="Pfam" id="PF00144"/>
    </source>
</evidence>
<keyword evidence="4" id="KW-1185">Reference proteome</keyword>
<accession>A0A7X5UUR3</accession>
<evidence type="ECO:0000313" key="4">
    <source>
        <dbReference type="Proteomes" id="UP000545493"/>
    </source>
</evidence>
<dbReference type="InterPro" id="IPR050789">
    <property type="entry name" value="Diverse_Enzym_Activities"/>
</dbReference>
<dbReference type="EMBL" id="JAAOYM010000001">
    <property type="protein sequence ID" value="NIJ14069.1"/>
    <property type="molecule type" value="Genomic_DNA"/>
</dbReference>
<dbReference type="SUPFAM" id="SSF56601">
    <property type="entry name" value="beta-lactamase/transpeptidase-like"/>
    <property type="match status" value="1"/>
</dbReference>
<feature type="signal peptide" evidence="1">
    <location>
        <begin position="1"/>
        <end position="20"/>
    </location>
</feature>
<evidence type="ECO:0000256" key="1">
    <source>
        <dbReference type="SAM" id="SignalP"/>
    </source>
</evidence>
<keyword evidence="1" id="KW-0732">Signal</keyword>
<proteinExistence type="predicted"/>